<reference evidence="3" key="1">
    <citation type="submission" date="2022-09" db="EMBL/GenBank/DDBJ databases">
        <title>Comparative genomics and taxonomic characterization of three novel marine species of genus Reichenbachiella exhibiting antioxidant and polysaccharide degradation activities.</title>
        <authorList>
            <person name="Muhammad N."/>
            <person name="Lee Y.-J."/>
            <person name="Ko J."/>
            <person name="Kim S.-G."/>
        </authorList>
    </citation>
    <scope>NUCLEOTIDE SEQUENCE</scope>
    <source>
        <strain evidence="3">BKB1-1</strain>
    </source>
</reference>
<keyword evidence="4" id="KW-1185">Reference proteome</keyword>
<accession>A0ABY6CQJ3</accession>
<protein>
    <submittedName>
        <fullName evidence="3">Amidohydrolase family protein</fullName>
    </submittedName>
</protein>
<proteinExistence type="inferred from homology"/>
<sequence length="276" mass="31612">MRLDAHQHFWQFDPQRDAWITEEMSVIRRDFMPADLQPLLETRGIDGCVAVQADQSLTETDFLLGLAQQHDCIKAVVGWVDLRSDNLSTDLQRYVANPYFKGVRHILQAETAGYMTEDQFVQGVKKLKDHNLTYDILITESQLDEATQLIQLLPEMPLVIDHIAKPNIQQASFAEWAKQMEKISRFDHVAVKLSGMVTEAGWQSWDRDDFAPYLDFCMEHFGAKRLMYGSDWPVCLLAADYGQVHDLLADYIASLSVFEQDQIMGKTAADFYSIKV</sequence>
<comment type="similarity">
    <text evidence="1">Belongs to the metallo-dependent hydrolases superfamily.</text>
</comment>
<dbReference type="EMBL" id="CP106679">
    <property type="protein sequence ID" value="UXP32629.1"/>
    <property type="molecule type" value="Genomic_DNA"/>
</dbReference>
<dbReference type="PANTHER" id="PTHR43569">
    <property type="entry name" value="AMIDOHYDROLASE"/>
    <property type="match status" value="1"/>
</dbReference>
<dbReference type="InterPro" id="IPR052350">
    <property type="entry name" value="Metallo-dep_Lactonases"/>
</dbReference>
<dbReference type="Pfam" id="PF04909">
    <property type="entry name" value="Amidohydro_2"/>
    <property type="match status" value="1"/>
</dbReference>
<dbReference type="SUPFAM" id="SSF51556">
    <property type="entry name" value="Metallo-dependent hydrolases"/>
    <property type="match status" value="1"/>
</dbReference>
<dbReference type="Gene3D" id="3.20.20.140">
    <property type="entry name" value="Metal-dependent hydrolases"/>
    <property type="match status" value="1"/>
</dbReference>
<dbReference type="Proteomes" id="UP001065174">
    <property type="component" value="Chromosome"/>
</dbReference>
<organism evidence="3 4">
    <name type="scientific">Reichenbachiella agarivorans</name>
    <dbReference type="NCBI Taxonomy" id="2979464"/>
    <lineage>
        <taxon>Bacteria</taxon>
        <taxon>Pseudomonadati</taxon>
        <taxon>Bacteroidota</taxon>
        <taxon>Cytophagia</taxon>
        <taxon>Cytophagales</taxon>
        <taxon>Reichenbachiellaceae</taxon>
        <taxon>Reichenbachiella</taxon>
    </lineage>
</organism>
<evidence type="ECO:0000313" key="3">
    <source>
        <dbReference type="EMBL" id="UXP32629.1"/>
    </source>
</evidence>
<dbReference type="PANTHER" id="PTHR43569:SF2">
    <property type="entry name" value="AMIDOHYDROLASE-RELATED DOMAIN-CONTAINING PROTEIN"/>
    <property type="match status" value="1"/>
</dbReference>
<feature type="domain" description="Amidohydrolase-related" evidence="2">
    <location>
        <begin position="4"/>
        <end position="273"/>
    </location>
</feature>
<gene>
    <name evidence="3" type="ORF">N6H18_01420</name>
</gene>
<evidence type="ECO:0000256" key="1">
    <source>
        <dbReference type="ARBA" id="ARBA00038310"/>
    </source>
</evidence>
<name>A0ABY6CQJ3_9BACT</name>
<evidence type="ECO:0000259" key="2">
    <source>
        <dbReference type="Pfam" id="PF04909"/>
    </source>
</evidence>
<dbReference type="RefSeq" id="WP_262310064.1">
    <property type="nucleotide sequence ID" value="NZ_CP106679.1"/>
</dbReference>
<dbReference type="InterPro" id="IPR032466">
    <property type="entry name" value="Metal_Hydrolase"/>
</dbReference>
<dbReference type="InterPro" id="IPR006680">
    <property type="entry name" value="Amidohydro-rel"/>
</dbReference>
<evidence type="ECO:0000313" key="4">
    <source>
        <dbReference type="Proteomes" id="UP001065174"/>
    </source>
</evidence>